<evidence type="ECO:0000313" key="2">
    <source>
        <dbReference type="Proteomes" id="UP000002287"/>
    </source>
</evidence>
<name>A4JTQ0_BURVG</name>
<dbReference type="Proteomes" id="UP000002287">
    <property type="component" value="Plasmid pBVIE01"/>
</dbReference>
<evidence type="ECO:0000313" key="1">
    <source>
        <dbReference type="EMBL" id="ABO59653.1"/>
    </source>
</evidence>
<dbReference type="KEGG" id="bvi:Bcep1808_6765"/>
<organism evidence="1 2">
    <name type="scientific">Burkholderia vietnamiensis (strain G4 / LMG 22486)</name>
    <name type="common">Burkholderia cepacia (strain R1808)</name>
    <dbReference type="NCBI Taxonomy" id="269482"/>
    <lineage>
        <taxon>Bacteria</taxon>
        <taxon>Pseudomonadati</taxon>
        <taxon>Pseudomonadota</taxon>
        <taxon>Betaproteobacteria</taxon>
        <taxon>Burkholderiales</taxon>
        <taxon>Burkholderiaceae</taxon>
        <taxon>Burkholderia</taxon>
        <taxon>Burkholderia cepacia complex</taxon>
    </lineage>
</organism>
<geneLocation type="plasmid" evidence="1 2">
    <name>pBVIE01</name>
</geneLocation>
<proteinExistence type="predicted"/>
<keyword evidence="1" id="KW-0614">Plasmid</keyword>
<protein>
    <submittedName>
        <fullName evidence="1">Uncharacterized protein</fullName>
    </submittedName>
</protein>
<dbReference type="EMBL" id="CP000617">
    <property type="protein sequence ID" value="ABO59653.1"/>
    <property type="molecule type" value="Genomic_DNA"/>
</dbReference>
<dbReference type="AlphaFoldDB" id="A4JTQ0"/>
<accession>A4JTQ0</accession>
<sequence>MSDFFATKGAGDDLVGLDGVSGDRGDLSNPADVRSWLESFDCSDIFKDLDAFDLGDSDGDGEVASLGDEEAVGLTQPFNQELALAALGGVPNAGATKRPKKDEHLRNLTEEDFEPGMERLSFQIIKANVEALFDKKRKAADHVKAAQWVFGRTFGDFSFQQCCETLCARKDVIRLRVHYEFWRRWYVFPVEFPFMIDPVPDAVEGEVYIVAGDEGYDLARVAWLQPGIRSAALLEEASAGENVDRYRHALELLAERYLMSQQADSWYLTGRNPMLRAIDLSTSPYRPLTSQISWSKQF</sequence>
<reference evidence="1 2" key="1">
    <citation type="submission" date="2007-03" db="EMBL/GenBank/DDBJ databases">
        <title>Complete sequence of plasmid pBVIE01 of Burkholderia vietnamiensis G4.</title>
        <authorList>
            <consortium name="US DOE Joint Genome Institute"/>
            <person name="Copeland A."/>
            <person name="Lucas S."/>
            <person name="Lapidus A."/>
            <person name="Barry K."/>
            <person name="Detter J.C."/>
            <person name="Glavina del Rio T."/>
            <person name="Hammon N."/>
            <person name="Israni S."/>
            <person name="Dalin E."/>
            <person name="Tice H."/>
            <person name="Pitluck S."/>
            <person name="Chain P."/>
            <person name="Malfatti S."/>
            <person name="Shin M."/>
            <person name="Vergez L."/>
            <person name="Schmutz J."/>
            <person name="Larimer F."/>
            <person name="Land M."/>
            <person name="Hauser L."/>
            <person name="Kyrpides N."/>
            <person name="Tiedje J."/>
            <person name="Richardson P."/>
        </authorList>
    </citation>
    <scope>NUCLEOTIDE SEQUENCE [LARGE SCALE GENOMIC DNA]</scope>
    <source>
        <strain evidence="2">G4 / LMG 22486</strain>
        <plasmid evidence="1 2">pBVIE01</plasmid>
    </source>
</reference>
<gene>
    <name evidence="1" type="ordered locus">Bcep1808_6765</name>
</gene>
<dbReference type="HOGENOM" id="CLU_932777_0_0_4"/>